<keyword evidence="3" id="KW-1185">Reference proteome</keyword>
<comment type="caution">
    <text evidence="2">The sequence shown here is derived from an EMBL/GenBank/DDBJ whole genome shotgun (WGS) entry which is preliminary data.</text>
</comment>
<dbReference type="RefSeq" id="WP_264942172.1">
    <property type="nucleotide sequence ID" value="NZ_JAPDRA010000001.1"/>
</dbReference>
<evidence type="ECO:0000313" key="3">
    <source>
        <dbReference type="Proteomes" id="UP001596977"/>
    </source>
</evidence>
<dbReference type="InterPro" id="IPR011646">
    <property type="entry name" value="KAP_P-loop"/>
</dbReference>
<protein>
    <submittedName>
        <fullName evidence="2">KAP family NTPase</fullName>
    </submittedName>
</protein>
<organism evidence="2 3">
    <name type="scientific">Sphingomonas canadensis</name>
    <dbReference type="NCBI Taxonomy" id="1219257"/>
    <lineage>
        <taxon>Bacteria</taxon>
        <taxon>Pseudomonadati</taxon>
        <taxon>Pseudomonadota</taxon>
        <taxon>Alphaproteobacteria</taxon>
        <taxon>Sphingomonadales</taxon>
        <taxon>Sphingomonadaceae</taxon>
        <taxon>Sphingomonas</taxon>
    </lineage>
</organism>
<dbReference type="Proteomes" id="UP001596977">
    <property type="component" value="Unassembled WGS sequence"/>
</dbReference>
<gene>
    <name evidence="2" type="ORF">ACFQ1E_04510</name>
</gene>
<name>A0ABW3H2J9_9SPHN</name>
<feature type="domain" description="KAP NTPase" evidence="1">
    <location>
        <begin position="16"/>
        <end position="289"/>
    </location>
</feature>
<evidence type="ECO:0000259" key="1">
    <source>
        <dbReference type="Pfam" id="PF07693"/>
    </source>
</evidence>
<reference evidence="3" key="1">
    <citation type="journal article" date="2019" name="Int. J. Syst. Evol. Microbiol.">
        <title>The Global Catalogue of Microorganisms (GCM) 10K type strain sequencing project: providing services to taxonomists for standard genome sequencing and annotation.</title>
        <authorList>
            <consortium name="The Broad Institute Genomics Platform"/>
            <consortium name="The Broad Institute Genome Sequencing Center for Infectious Disease"/>
            <person name="Wu L."/>
            <person name="Ma J."/>
        </authorList>
    </citation>
    <scope>NUCLEOTIDE SEQUENCE [LARGE SCALE GENOMIC DNA]</scope>
    <source>
        <strain evidence="3">CCUG 62982</strain>
    </source>
</reference>
<proteinExistence type="predicted"/>
<dbReference type="SUPFAM" id="SSF52540">
    <property type="entry name" value="P-loop containing nucleoside triphosphate hydrolases"/>
    <property type="match status" value="1"/>
</dbReference>
<accession>A0ABW3H2J9</accession>
<sequence length="485" mass="53570">METIEEIWADDFLGRRPEAEDLIGYLESVASRPPLRDDGHAHVLAVDAAYGQGKSFFLRRFVRHMRTTGHAVAFVDAWVDDLEDEPLVALAATLEEALKPWTAKSKTVADRMARFRAKAGRVATIVGMGLARRAVGLLITQGAVDAAGEVVAGADEVSKDVRTDALKGAGSGIADDAATALGAAVAPPMESRIQRFREGKAAIREMREGLAEVVRALAAEGMQLPVTIVIDELDRCRPTYAIKLLEEVKHLFDVSGVAFVLGLHGEQLSHSVKAAYGSGFDGAAYLRRFFNRRYTLREAELKPLIEHLVVMLGIADDRFIRPRIEAINVHGQDSDDTPSFIAAYMRLYGLKARDAFELMEMLQTGVALSAPHKILLPYLLPLLIGHIKSEAGLPPVVGEPDWRLALDFVSKKYGPEKFASDIDLLAKFSDQKIRAKLLSKYDPDLQNLVVNCRFINPDLAHEDESYARPENYRRLLQTVKRFTTA</sequence>
<dbReference type="InterPro" id="IPR027417">
    <property type="entry name" value="P-loop_NTPase"/>
</dbReference>
<dbReference type="EMBL" id="JBHTJG010000001">
    <property type="protein sequence ID" value="MFD0945593.1"/>
    <property type="molecule type" value="Genomic_DNA"/>
</dbReference>
<dbReference type="Pfam" id="PF07693">
    <property type="entry name" value="KAP_NTPase"/>
    <property type="match status" value="1"/>
</dbReference>
<evidence type="ECO:0000313" key="2">
    <source>
        <dbReference type="EMBL" id="MFD0945593.1"/>
    </source>
</evidence>